<sequence>MFDDRGCGPRDRVRAVFAGIRQAHRRDFRVRHAVRRVTARRPFSMNHQSIRVRVSSCGVSFWDAGKLVWDDTLGHRQFALVDGAEALLRWFSEWKPLESTDTMTDDPVLRERYAKIAKIFLDHNILVAEGSPRHRFEESATSTFQPWGRLASAFHFATRNLADETAMSPEDYDAMLVENLKLGPPPRAHHTFADAPVVQLPDWSAADWQERDLLELLYRRRSDRKFIDKPIPLESAAALLKVSAGIVEIDEQSQTVFKTSPSGGGRHPTEVYVLVRAVDGIEPGVYHYNPTAHTLARIGGPCSDDDLSRILTEQAWTENSAMVVFYTAVLERSMWKYHTARIYRVLHFDVGHLNQTVYLLVTALGLGMTFTSAVRDELVEQLLGIDPAGELVMGCAVIGNKA</sequence>
<dbReference type="AlphaFoldDB" id="A0A428ZHR4"/>
<dbReference type="SUPFAM" id="SSF55469">
    <property type="entry name" value="FMN-dependent nitroreductase-like"/>
    <property type="match status" value="1"/>
</dbReference>
<dbReference type="InterPro" id="IPR020051">
    <property type="entry name" value="SagB-type_dehydrogenase"/>
</dbReference>
<reference evidence="2 3" key="1">
    <citation type="submission" date="2018-05" db="EMBL/GenBank/DDBJ databases">
        <title>Evolution of GPA BGCs.</title>
        <authorList>
            <person name="Waglechner N."/>
            <person name="Wright G.D."/>
        </authorList>
    </citation>
    <scope>NUCLEOTIDE SEQUENCE [LARGE SCALE GENOMIC DNA]</scope>
    <source>
        <strain evidence="2 3">A82846</strain>
    </source>
</reference>
<dbReference type="InterPro" id="IPR052544">
    <property type="entry name" value="Bacteriocin_Proc_Enz"/>
</dbReference>
<dbReference type="Pfam" id="PF00881">
    <property type="entry name" value="Nitroreductase"/>
    <property type="match status" value="1"/>
</dbReference>
<gene>
    <name evidence="2" type="ORF">DMH04_10800</name>
</gene>
<dbReference type="CDD" id="cd02142">
    <property type="entry name" value="McbC_SagB-like_oxidoreductase"/>
    <property type="match status" value="1"/>
</dbReference>
<dbReference type="InterPro" id="IPR000415">
    <property type="entry name" value="Nitroreductase-like"/>
</dbReference>
<evidence type="ECO:0000259" key="1">
    <source>
        <dbReference type="Pfam" id="PF00881"/>
    </source>
</evidence>
<evidence type="ECO:0000313" key="2">
    <source>
        <dbReference type="EMBL" id="RSM87500.1"/>
    </source>
</evidence>
<organism evidence="2 3">
    <name type="scientific">Kibdelosporangium aridum</name>
    <dbReference type="NCBI Taxonomy" id="2030"/>
    <lineage>
        <taxon>Bacteria</taxon>
        <taxon>Bacillati</taxon>
        <taxon>Actinomycetota</taxon>
        <taxon>Actinomycetes</taxon>
        <taxon>Pseudonocardiales</taxon>
        <taxon>Pseudonocardiaceae</taxon>
        <taxon>Kibdelosporangium</taxon>
    </lineage>
</organism>
<proteinExistence type="predicted"/>
<accession>A0A428ZHR4</accession>
<comment type="caution">
    <text evidence="2">The sequence shown here is derived from an EMBL/GenBank/DDBJ whole genome shotgun (WGS) entry which is preliminary data.</text>
</comment>
<dbReference type="PANTHER" id="PTHR43745:SF2">
    <property type="entry name" value="NITROREDUCTASE MJ1384-RELATED"/>
    <property type="match status" value="1"/>
</dbReference>
<dbReference type="NCBIfam" id="TIGR03605">
    <property type="entry name" value="antibiot_sagB"/>
    <property type="match status" value="1"/>
</dbReference>
<name>A0A428ZHR4_KIBAR</name>
<dbReference type="GO" id="GO:0016491">
    <property type="term" value="F:oxidoreductase activity"/>
    <property type="evidence" value="ECO:0007669"/>
    <property type="project" value="InterPro"/>
</dbReference>
<dbReference type="OrthoDB" id="3723182at2"/>
<dbReference type="PANTHER" id="PTHR43745">
    <property type="entry name" value="NITROREDUCTASE MJ1384-RELATED"/>
    <property type="match status" value="1"/>
</dbReference>
<feature type="domain" description="Nitroreductase" evidence="1">
    <location>
        <begin position="219"/>
        <end position="397"/>
    </location>
</feature>
<dbReference type="Proteomes" id="UP000287547">
    <property type="component" value="Unassembled WGS sequence"/>
</dbReference>
<protein>
    <submittedName>
        <fullName evidence="2">Nitroreductase</fullName>
    </submittedName>
</protein>
<dbReference type="EMBL" id="QHKI01000006">
    <property type="protein sequence ID" value="RSM87500.1"/>
    <property type="molecule type" value="Genomic_DNA"/>
</dbReference>
<dbReference type="Gene3D" id="3.40.109.10">
    <property type="entry name" value="NADH Oxidase"/>
    <property type="match status" value="1"/>
</dbReference>
<evidence type="ECO:0000313" key="3">
    <source>
        <dbReference type="Proteomes" id="UP000287547"/>
    </source>
</evidence>
<dbReference type="InterPro" id="IPR029479">
    <property type="entry name" value="Nitroreductase"/>
</dbReference>